<dbReference type="Proteomes" id="UP000299102">
    <property type="component" value="Unassembled WGS sequence"/>
</dbReference>
<evidence type="ECO:0000313" key="2">
    <source>
        <dbReference type="Proteomes" id="UP000299102"/>
    </source>
</evidence>
<sequence>MANEHEGHQRVGWEWPSGLLERNEKIDKDGSGPPELSLNGRNATIKAAMSRFCIPRERISHRPSRPVSCSSQINYRVALPQNVDERNNILTIVRGRARRAPRPAKRATPPIVTGGRWTVTFTDLARIPLNKTNVTVTGRDGETGARASGFNSETTAMRRTHEVCRRRSRFS</sequence>
<dbReference type="EMBL" id="BGZK01000424">
    <property type="protein sequence ID" value="GBP42798.1"/>
    <property type="molecule type" value="Genomic_DNA"/>
</dbReference>
<protein>
    <submittedName>
        <fullName evidence="1">Uncharacterized protein</fullName>
    </submittedName>
</protein>
<accession>A0A4C1VUI7</accession>
<gene>
    <name evidence="1" type="ORF">EVAR_83315_1</name>
</gene>
<comment type="caution">
    <text evidence="1">The sequence shown here is derived from an EMBL/GenBank/DDBJ whole genome shotgun (WGS) entry which is preliminary data.</text>
</comment>
<proteinExistence type="predicted"/>
<dbReference type="AlphaFoldDB" id="A0A4C1VUI7"/>
<reference evidence="1 2" key="1">
    <citation type="journal article" date="2019" name="Commun. Biol.">
        <title>The bagworm genome reveals a unique fibroin gene that provides high tensile strength.</title>
        <authorList>
            <person name="Kono N."/>
            <person name="Nakamura H."/>
            <person name="Ohtoshi R."/>
            <person name="Tomita M."/>
            <person name="Numata K."/>
            <person name="Arakawa K."/>
        </authorList>
    </citation>
    <scope>NUCLEOTIDE SEQUENCE [LARGE SCALE GENOMIC DNA]</scope>
</reference>
<name>A0A4C1VUI7_EUMVA</name>
<keyword evidence="2" id="KW-1185">Reference proteome</keyword>
<organism evidence="1 2">
    <name type="scientific">Eumeta variegata</name>
    <name type="common">Bagworm moth</name>
    <name type="synonym">Eumeta japonica</name>
    <dbReference type="NCBI Taxonomy" id="151549"/>
    <lineage>
        <taxon>Eukaryota</taxon>
        <taxon>Metazoa</taxon>
        <taxon>Ecdysozoa</taxon>
        <taxon>Arthropoda</taxon>
        <taxon>Hexapoda</taxon>
        <taxon>Insecta</taxon>
        <taxon>Pterygota</taxon>
        <taxon>Neoptera</taxon>
        <taxon>Endopterygota</taxon>
        <taxon>Lepidoptera</taxon>
        <taxon>Glossata</taxon>
        <taxon>Ditrysia</taxon>
        <taxon>Tineoidea</taxon>
        <taxon>Psychidae</taxon>
        <taxon>Oiketicinae</taxon>
        <taxon>Eumeta</taxon>
    </lineage>
</organism>
<evidence type="ECO:0000313" key="1">
    <source>
        <dbReference type="EMBL" id="GBP42798.1"/>
    </source>
</evidence>